<organism evidence="7 8">
    <name type="scientific">Microbulbifer epialgicus</name>
    <dbReference type="NCBI Taxonomy" id="393907"/>
    <lineage>
        <taxon>Bacteria</taxon>
        <taxon>Pseudomonadati</taxon>
        <taxon>Pseudomonadota</taxon>
        <taxon>Gammaproteobacteria</taxon>
        <taxon>Cellvibrionales</taxon>
        <taxon>Microbulbiferaceae</taxon>
        <taxon>Microbulbifer</taxon>
    </lineage>
</organism>
<dbReference type="Pfam" id="PF00589">
    <property type="entry name" value="Phage_integrase"/>
    <property type="match status" value="1"/>
</dbReference>
<feature type="domain" description="Tyr recombinase" evidence="5">
    <location>
        <begin position="170"/>
        <end position="332"/>
    </location>
</feature>
<dbReference type="Pfam" id="PF24624">
    <property type="entry name" value="Int_N"/>
    <property type="match status" value="1"/>
</dbReference>
<dbReference type="EMBL" id="JBGMEK010000012">
    <property type="protein sequence ID" value="MFA0810819.1"/>
    <property type="molecule type" value="Genomic_DNA"/>
</dbReference>
<keyword evidence="3" id="KW-0233">DNA recombination</keyword>
<name>A0ABV4NYK7_9GAMM</name>
<dbReference type="Gene3D" id="1.10.443.10">
    <property type="entry name" value="Intergrase catalytic core"/>
    <property type="match status" value="1"/>
</dbReference>
<dbReference type="InterPro" id="IPR044068">
    <property type="entry name" value="CB"/>
</dbReference>
<dbReference type="InterPro" id="IPR002104">
    <property type="entry name" value="Integrase_catalytic"/>
</dbReference>
<dbReference type="InterPro" id="IPR057084">
    <property type="entry name" value="Int_N"/>
</dbReference>
<dbReference type="CDD" id="cd00796">
    <property type="entry name" value="INT_Rci_Hp1_C"/>
    <property type="match status" value="1"/>
</dbReference>
<evidence type="ECO:0000259" key="6">
    <source>
        <dbReference type="PROSITE" id="PS51900"/>
    </source>
</evidence>
<evidence type="ECO:0000313" key="7">
    <source>
        <dbReference type="EMBL" id="MFA0810819.1"/>
    </source>
</evidence>
<protein>
    <submittedName>
        <fullName evidence="7">Tyrosine-type recombinase/integrase</fullName>
    </submittedName>
</protein>
<dbReference type="InterPro" id="IPR013762">
    <property type="entry name" value="Integrase-like_cat_sf"/>
</dbReference>
<dbReference type="Proteomes" id="UP001569428">
    <property type="component" value="Unassembled WGS sequence"/>
</dbReference>
<evidence type="ECO:0000313" key="8">
    <source>
        <dbReference type="Proteomes" id="UP001569428"/>
    </source>
</evidence>
<dbReference type="PANTHER" id="PTHR30349:SF93">
    <property type="entry name" value="FELS-2 PROPHAGE PROTEIN"/>
    <property type="match status" value="1"/>
</dbReference>
<dbReference type="PROSITE" id="PS51898">
    <property type="entry name" value="TYR_RECOMBINASE"/>
    <property type="match status" value="1"/>
</dbReference>
<sequence>MTIRKLASGRWQVDIQPQGRGGRRVRKSFDTKAEGIRWERAQLAAADKGEWVPPQRDKRRLQDLIAEWYKLHGHTLKRGEQRRDYLLSLCELMGNPLANQVTAGFYAEFRQQRLQGDLKTNKRHRGPISANTCNHDLAYLRAVFNELIRLGKWQGDNPLSGVRRLKYDDHELSFLDRTQIEQLLTALKESGSKHAYLVAKICLATGARWSEAQSLRGEQIRNSRITFSGTKSGKVRSIPIGEALEQEIFMERPRTGPLFQYCYKAFTRVLDKCNIELPKGQASHVLRHTFASHFVMRGGNLLTLKEILGHADIKMTMRYAHLSPEHLEDAIAKNPLAELA</sequence>
<dbReference type="PANTHER" id="PTHR30349">
    <property type="entry name" value="PHAGE INTEGRASE-RELATED"/>
    <property type="match status" value="1"/>
</dbReference>
<feature type="domain" description="Core-binding (CB)" evidence="6">
    <location>
        <begin position="59"/>
        <end position="148"/>
    </location>
</feature>
<comment type="caution">
    <text evidence="7">The sequence shown here is derived from an EMBL/GenBank/DDBJ whole genome shotgun (WGS) entry which is preliminary data.</text>
</comment>
<evidence type="ECO:0000256" key="4">
    <source>
        <dbReference type="PROSITE-ProRule" id="PRU01248"/>
    </source>
</evidence>
<reference evidence="7 8" key="1">
    <citation type="submission" date="2024-08" db="EMBL/GenBank/DDBJ databases">
        <authorList>
            <person name="Ishaq N."/>
        </authorList>
    </citation>
    <scope>NUCLEOTIDE SEQUENCE [LARGE SCALE GENOMIC DNA]</scope>
    <source>
        <strain evidence="7 8">DSM 18651</strain>
    </source>
</reference>
<keyword evidence="2 4" id="KW-0238">DNA-binding</keyword>
<evidence type="ECO:0000256" key="3">
    <source>
        <dbReference type="ARBA" id="ARBA00023172"/>
    </source>
</evidence>
<dbReference type="RefSeq" id="WP_371838391.1">
    <property type="nucleotide sequence ID" value="NZ_JBGMEK010000012.1"/>
</dbReference>
<keyword evidence="8" id="KW-1185">Reference proteome</keyword>
<dbReference type="SUPFAM" id="SSF56349">
    <property type="entry name" value="DNA breaking-rejoining enzymes"/>
    <property type="match status" value="1"/>
</dbReference>
<keyword evidence="1" id="KW-0229">DNA integration</keyword>
<dbReference type="InterPro" id="IPR050090">
    <property type="entry name" value="Tyrosine_recombinase_XerCD"/>
</dbReference>
<dbReference type="InterPro" id="IPR011010">
    <property type="entry name" value="DNA_brk_join_enz"/>
</dbReference>
<evidence type="ECO:0000256" key="2">
    <source>
        <dbReference type="ARBA" id="ARBA00023125"/>
    </source>
</evidence>
<gene>
    <name evidence="7" type="ORF">ACCI49_07775</name>
</gene>
<accession>A0ABV4NYK7</accession>
<dbReference type="PROSITE" id="PS51900">
    <property type="entry name" value="CB"/>
    <property type="match status" value="1"/>
</dbReference>
<evidence type="ECO:0000259" key="5">
    <source>
        <dbReference type="PROSITE" id="PS51898"/>
    </source>
</evidence>
<proteinExistence type="predicted"/>
<evidence type="ECO:0000256" key="1">
    <source>
        <dbReference type="ARBA" id="ARBA00022908"/>
    </source>
</evidence>